<name>A0A165E0M2_9BASI</name>
<reference evidence="1 2" key="1">
    <citation type="journal article" date="2016" name="Mol. Biol. Evol.">
        <title>Comparative Genomics of Early-Diverging Mushroom-Forming Fungi Provides Insights into the Origins of Lignocellulose Decay Capabilities.</title>
        <authorList>
            <person name="Nagy L.G."/>
            <person name="Riley R."/>
            <person name="Tritt A."/>
            <person name="Adam C."/>
            <person name="Daum C."/>
            <person name="Floudas D."/>
            <person name="Sun H."/>
            <person name="Yadav J.S."/>
            <person name="Pangilinan J."/>
            <person name="Larsson K.H."/>
            <person name="Matsuura K."/>
            <person name="Barry K."/>
            <person name="Labutti K."/>
            <person name="Kuo R."/>
            <person name="Ohm R.A."/>
            <person name="Bhattacharya S.S."/>
            <person name="Shirouzu T."/>
            <person name="Yoshinaga Y."/>
            <person name="Martin F.M."/>
            <person name="Grigoriev I.V."/>
            <person name="Hibbett D.S."/>
        </authorList>
    </citation>
    <scope>NUCLEOTIDE SEQUENCE [LARGE SCALE GENOMIC DNA]</scope>
    <source>
        <strain evidence="1 2">HHB12733</strain>
    </source>
</reference>
<protein>
    <submittedName>
        <fullName evidence="1">Uncharacterized protein</fullName>
    </submittedName>
</protein>
<accession>A0A165E0M2</accession>
<evidence type="ECO:0000313" key="1">
    <source>
        <dbReference type="EMBL" id="KZT53866.1"/>
    </source>
</evidence>
<evidence type="ECO:0000313" key="2">
    <source>
        <dbReference type="Proteomes" id="UP000076842"/>
    </source>
</evidence>
<keyword evidence="2" id="KW-1185">Reference proteome</keyword>
<gene>
    <name evidence="1" type="ORF">CALCODRAFT_35442</name>
</gene>
<dbReference type="Proteomes" id="UP000076842">
    <property type="component" value="Unassembled WGS sequence"/>
</dbReference>
<dbReference type="AlphaFoldDB" id="A0A165E0M2"/>
<sequence length="204" mass="21849">MPYTTAGKRASERWPLYSRRFWFLTGMRRRMLTVSSVSLRPGRGEEGLTEEILCDEEGAADSVGDGHAAEGVGLCIDDGALLADLARPGDAPRVELGGTRADEGEGCELGALEEPVEPVVRLEVDVVEGLGCPHPPDDDKVGKVDGDALPRADLVRAGEDGEDGDDDEVVEELEPLGRTLVVVQPDSLAATRSMPLQCAAEQWR</sequence>
<dbReference type="EMBL" id="KV424027">
    <property type="protein sequence ID" value="KZT53866.1"/>
    <property type="molecule type" value="Genomic_DNA"/>
</dbReference>
<organism evidence="1 2">
    <name type="scientific">Calocera cornea HHB12733</name>
    <dbReference type="NCBI Taxonomy" id="1353952"/>
    <lineage>
        <taxon>Eukaryota</taxon>
        <taxon>Fungi</taxon>
        <taxon>Dikarya</taxon>
        <taxon>Basidiomycota</taxon>
        <taxon>Agaricomycotina</taxon>
        <taxon>Dacrymycetes</taxon>
        <taxon>Dacrymycetales</taxon>
        <taxon>Dacrymycetaceae</taxon>
        <taxon>Calocera</taxon>
    </lineage>
</organism>
<proteinExistence type="predicted"/>
<dbReference type="InParanoid" id="A0A165E0M2"/>